<name>A0ABT0EJB2_9PSED</name>
<reference evidence="2 3" key="1">
    <citation type="submission" date="2022-02" db="EMBL/GenBank/DDBJ databases">
        <title>Comparative genomics of the first Antarctic Pseudomonas spp. capable of biotransforming 2,4,6-Trinitrotoluene.</title>
        <authorList>
            <person name="Cabrera M.A."/>
            <person name="Marquez S.L."/>
            <person name="Perez-Donoso J.M."/>
        </authorList>
    </citation>
    <scope>NUCLEOTIDE SEQUENCE [LARGE SCALE GENOMIC DNA]</scope>
    <source>
        <strain evidence="2 3">TNT11</strain>
    </source>
</reference>
<sequence length="178" mass="17480">MKSLKTLVSLSALAVCMGAASMAGAASFSPVGKTFQTDATGTIVVKSPSSFGAAVTCKAVFSGTVRSDGKADITNVVVSPGSSTLCNLPQITGLPWLLTAVTTTSGTATNVGYTITGVPPLIPGTSCGPSIINVGLASTTGPLDSDKTITLTAANQALSGGCTVQSLNVKATGVTIVP</sequence>
<accession>A0ABT0EJB2</accession>
<protein>
    <submittedName>
        <fullName evidence="2">Protein activator of alkane oxidation PraB</fullName>
    </submittedName>
</protein>
<evidence type="ECO:0000313" key="3">
    <source>
        <dbReference type="Proteomes" id="UP001317085"/>
    </source>
</evidence>
<dbReference type="EMBL" id="JAKNRV010000139">
    <property type="protein sequence ID" value="MCK1785699.1"/>
    <property type="molecule type" value="Genomic_DNA"/>
</dbReference>
<feature type="chain" id="PRO_5045407919" evidence="1">
    <location>
        <begin position="26"/>
        <end position="178"/>
    </location>
</feature>
<organism evidence="2 3">
    <name type="scientific">Pseudomonas emilianonis</name>
    <dbReference type="NCBI Taxonomy" id="2915812"/>
    <lineage>
        <taxon>Bacteria</taxon>
        <taxon>Pseudomonadati</taxon>
        <taxon>Pseudomonadota</taxon>
        <taxon>Gammaproteobacteria</taxon>
        <taxon>Pseudomonadales</taxon>
        <taxon>Pseudomonadaceae</taxon>
        <taxon>Pseudomonas</taxon>
    </lineage>
</organism>
<feature type="signal peptide" evidence="1">
    <location>
        <begin position="1"/>
        <end position="25"/>
    </location>
</feature>
<dbReference type="NCBIfam" id="NF041562">
    <property type="entry name" value="PraB"/>
    <property type="match status" value="1"/>
</dbReference>
<dbReference type="RefSeq" id="WP_247402463.1">
    <property type="nucleotide sequence ID" value="NZ_JAKNRV010000139.1"/>
</dbReference>
<dbReference type="Proteomes" id="UP001317085">
    <property type="component" value="Unassembled WGS sequence"/>
</dbReference>
<proteinExistence type="predicted"/>
<keyword evidence="1" id="KW-0732">Signal</keyword>
<evidence type="ECO:0000256" key="1">
    <source>
        <dbReference type="SAM" id="SignalP"/>
    </source>
</evidence>
<comment type="caution">
    <text evidence="2">The sequence shown here is derived from an EMBL/GenBank/DDBJ whole genome shotgun (WGS) entry which is preliminary data.</text>
</comment>
<evidence type="ECO:0000313" key="2">
    <source>
        <dbReference type="EMBL" id="MCK1785699.1"/>
    </source>
</evidence>
<keyword evidence="3" id="KW-1185">Reference proteome</keyword>
<gene>
    <name evidence="2" type="ORF">L9Z73_15435</name>
</gene>